<name>A0A1M5ZRV5_9CLOT</name>
<feature type="binding site" evidence="2">
    <location>
        <position position="347"/>
    </location>
    <ligand>
        <name>Mn(2+)</name>
        <dbReference type="ChEBI" id="CHEBI:29035"/>
        <label>1</label>
    </ligand>
</feature>
<dbReference type="InterPro" id="IPR051319">
    <property type="entry name" value="Oligoribo/pAp-PDE_c-di-AMP_PDE"/>
</dbReference>
<dbReference type="EC" id="3.1.4.-" evidence="1"/>
<dbReference type="GO" id="GO:0003676">
    <property type="term" value="F:nucleic acid binding"/>
    <property type="evidence" value="ECO:0007669"/>
    <property type="project" value="UniProtKB-UniRule"/>
</dbReference>
<evidence type="ECO:0000313" key="6">
    <source>
        <dbReference type="Proteomes" id="UP000184241"/>
    </source>
</evidence>
<dbReference type="InterPro" id="IPR038763">
    <property type="entry name" value="DHH_sf"/>
</dbReference>
<keyword evidence="2" id="KW-0479">Metal-binding</keyword>
<dbReference type="EMBL" id="FQXU01000010">
    <property type="protein sequence ID" value="SHI26922.1"/>
    <property type="molecule type" value="Genomic_DNA"/>
</dbReference>
<feature type="binding site" evidence="2">
    <location>
        <position position="420"/>
    </location>
    <ligand>
        <name>Mn(2+)</name>
        <dbReference type="ChEBI" id="CHEBI:29035"/>
        <label>1</label>
    </ligand>
</feature>
<dbReference type="AlphaFoldDB" id="A0A1M5ZRV5"/>
<dbReference type="InterPro" id="IPR000160">
    <property type="entry name" value="GGDEF_dom"/>
</dbReference>
<dbReference type="InterPro" id="IPR001667">
    <property type="entry name" value="DDH_dom"/>
</dbReference>
<dbReference type="Gene3D" id="3.90.1640.10">
    <property type="entry name" value="inorganic pyrophosphatase (n-terminal core)"/>
    <property type="match status" value="1"/>
</dbReference>
<feature type="binding site" evidence="2">
    <location>
        <position position="353"/>
    </location>
    <ligand>
        <name>Mn(2+)</name>
        <dbReference type="ChEBI" id="CHEBI:29035"/>
        <label>2</label>
    </ligand>
</feature>
<sequence length="652" mass="73340">MKESIKKYDKLIILIILLTLASVFYISEKIGYLFITLLLIVVDSLYNIYKSNQLQKSFSTKIDNVSKYLTNSIEKNIQNNIYPVAIIKDNGDIIWNNKKFHKELNSDKNPHYNILNIIRGVSLDKLIKQDTNIPHRINLKGKIYDVYAQRIEFIDEKESFIIYFNDVTYLKSSTATKESIMLIEVDNLSDVVKSMEDDNGPLLVAEVERTINNYASNLGAMIRKYESNKYVLSVSNKLIEEQIKKKFDILDAIRDIDMGNKIDVTLSIGVGIGENSSAENHSYAVTAKELALGRGGDQAVVKWKEKISFFGGNTKELEKRTRVRARVVARALKDLVYESSKVYIIGHKNPDMDCFGSAFGLSSAIKQLGKECKIILGNDNRNIEFFMEEVKGHSKYDDLFISAQEAVEKIDKETLVIIVDVHNSNYVQDIETVNKAQKLVIIDHHRRSPDMIEGALLNFIEIYASSTSELVTEVVQYMLDKPKLETIEAEALLAGIFIDTKNFIFKTGVRTFEAASFLRRLGADTIHIKKLFSDDLENYIKKAETIKSAEVENNMAIATCPPETTEIVLAAQAADDLLNITGIQASFVFVKIEGEIYISARSLGDINVQVILEALGGGGHMTMAGAKLSDLTIAQAKEKLKKAIKNYLKEGE</sequence>
<feature type="binding site" evidence="2">
    <location>
        <position position="351"/>
    </location>
    <ligand>
        <name>Mn(2+)</name>
        <dbReference type="ChEBI" id="CHEBI:29035"/>
        <label>1</label>
    </ligand>
</feature>
<dbReference type="RefSeq" id="WP_073021251.1">
    <property type="nucleotide sequence ID" value="NZ_FQXU01000010.1"/>
</dbReference>
<keyword evidence="3" id="KW-0812">Transmembrane</keyword>
<comment type="function">
    <text evidence="1">Has phosphodiesterase (PDE) activity against cyclic-di-AMP (c-di-AMP).</text>
</comment>
<keyword evidence="2" id="KW-0464">Manganese</keyword>
<evidence type="ECO:0000313" key="5">
    <source>
        <dbReference type="EMBL" id="SHI26922.1"/>
    </source>
</evidence>
<proteinExistence type="inferred from homology"/>
<dbReference type="FunFam" id="3.90.1640.10:FF:000002">
    <property type="entry name" value="Cyclic-di-AMP phosphodiesterase"/>
    <property type="match status" value="1"/>
</dbReference>
<dbReference type="Gene3D" id="3.30.450.20">
    <property type="entry name" value="PAS domain"/>
    <property type="match status" value="1"/>
</dbReference>
<comment type="catalytic activity">
    <reaction evidence="1">
        <text>3',3'-c-di-AMP + H2O = 5'-O-phosphonoadenylyl-(3'-&gt;5')-adenosine + H(+)</text>
        <dbReference type="Rhea" id="RHEA:54420"/>
        <dbReference type="ChEBI" id="CHEBI:15377"/>
        <dbReference type="ChEBI" id="CHEBI:15378"/>
        <dbReference type="ChEBI" id="CHEBI:71500"/>
        <dbReference type="ChEBI" id="CHEBI:138171"/>
    </reaction>
</comment>
<dbReference type="GO" id="GO:0046872">
    <property type="term" value="F:metal ion binding"/>
    <property type="evidence" value="ECO:0007669"/>
    <property type="project" value="UniProtKB-KW"/>
</dbReference>
<dbReference type="PANTHER" id="PTHR47618">
    <property type="entry name" value="BIFUNCTIONAL OLIGORIBONUCLEASE AND PAP PHOSPHATASE NRNA"/>
    <property type="match status" value="1"/>
</dbReference>
<keyword evidence="1 3" id="KW-0472">Membrane</keyword>
<feature type="binding site" evidence="2">
    <location>
        <position position="444"/>
    </location>
    <ligand>
        <name>Mn(2+)</name>
        <dbReference type="ChEBI" id="CHEBI:29035"/>
        <label>2</label>
    </ligand>
</feature>
<keyword evidence="3" id="KW-1133">Transmembrane helix</keyword>
<dbReference type="GO" id="GO:0106409">
    <property type="term" value="F:cyclic-di-AMP phosphodiesterase activity"/>
    <property type="evidence" value="ECO:0007669"/>
    <property type="project" value="RHEA"/>
</dbReference>
<dbReference type="InterPro" id="IPR014528">
    <property type="entry name" value="GdpP/PdeA"/>
</dbReference>
<evidence type="ECO:0000256" key="2">
    <source>
        <dbReference type="PIRSR" id="PIRSR026583-50"/>
    </source>
</evidence>
<feature type="binding site" evidence="2">
    <location>
        <position position="420"/>
    </location>
    <ligand>
        <name>Mn(2+)</name>
        <dbReference type="ChEBI" id="CHEBI:29035"/>
        <label>2</label>
    </ligand>
</feature>
<feature type="transmembrane region" description="Helical" evidence="3">
    <location>
        <begin position="7"/>
        <end position="26"/>
    </location>
</feature>
<reference evidence="5 6" key="1">
    <citation type="submission" date="2016-11" db="EMBL/GenBank/DDBJ databases">
        <authorList>
            <person name="Jaros S."/>
            <person name="Januszkiewicz K."/>
            <person name="Wedrychowicz H."/>
        </authorList>
    </citation>
    <scope>NUCLEOTIDE SEQUENCE [LARGE SCALE GENOMIC DNA]</scope>
    <source>
        <strain evidence="5 6">DSM 6191</strain>
    </source>
</reference>
<dbReference type="GO" id="GO:0016787">
    <property type="term" value="F:hydrolase activity"/>
    <property type="evidence" value="ECO:0007669"/>
    <property type="project" value="UniProtKB-UniRule"/>
</dbReference>
<protein>
    <recommendedName>
        <fullName evidence="1">Cyclic-di-AMP phosphodiesterase</fullName>
        <ecNumber evidence="1">3.1.4.-</ecNumber>
    </recommendedName>
</protein>
<dbReference type="Pfam" id="PF01368">
    <property type="entry name" value="DHH"/>
    <property type="match status" value="1"/>
</dbReference>
<evidence type="ECO:0000256" key="1">
    <source>
        <dbReference type="PIRNR" id="PIRNR026583"/>
    </source>
</evidence>
<keyword evidence="1" id="KW-0378">Hydrolase</keyword>
<dbReference type="InterPro" id="IPR003156">
    <property type="entry name" value="DHHA1_dom"/>
</dbReference>
<dbReference type="Proteomes" id="UP000184241">
    <property type="component" value="Unassembled WGS sequence"/>
</dbReference>
<dbReference type="GO" id="GO:0005886">
    <property type="term" value="C:plasma membrane"/>
    <property type="evidence" value="ECO:0007669"/>
    <property type="project" value="UniProtKB-SubCell"/>
</dbReference>
<dbReference type="PANTHER" id="PTHR47618:SF2">
    <property type="entry name" value="CYCLIC-DI-AMP PHOSPHODIESTERASE GDPP"/>
    <property type="match status" value="1"/>
</dbReference>
<feature type="domain" description="GGDEF" evidence="4">
    <location>
        <begin position="176"/>
        <end position="305"/>
    </location>
</feature>
<dbReference type="PROSITE" id="PS50887">
    <property type="entry name" value="GGDEF"/>
    <property type="match status" value="1"/>
</dbReference>
<evidence type="ECO:0000259" key="4">
    <source>
        <dbReference type="PROSITE" id="PS50887"/>
    </source>
</evidence>
<dbReference type="Gene3D" id="3.10.310.30">
    <property type="match status" value="1"/>
</dbReference>
<dbReference type="Pfam" id="PF24898">
    <property type="entry name" value="GGDEF_GdpP"/>
    <property type="match status" value="1"/>
</dbReference>
<comment type="similarity">
    <text evidence="1">Belongs to the GdpP/PdeA phosphodiesterase family.</text>
</comment>
<feature type="binding site" evidence="2">
    <location>
        <position position="499"/>
    </location>
    <ligand>
        <name>Mn(2+)</name>
        <dbReference type="ChEBI" id="CHEBI:29035"/>
        <label>2</label>
    </ligand>
</feature>
<dbReference type="PIRSF" id="PIRSF026583">
    <property type="entry name" value="YybT"/>
    <property type="match status" value="1"/>
</dbReference>
<gene>
    <name evidence="5" type="ORF">SAMN02745941_03314</name>
</gene>
<accession>A0A1M5ZRV5</accession>
<comment type="subcellular location">
    <subcellularLocation>
        <location evidence="1">Cell membrane</location>
    </subcellularLocation>
</comment>
<dbReference type="Pfam" id="PF02272">
    <property type="entry name" value="DHHA1"/>
    <property type="match status" value="1"/>
</dbReference>
<keyword evidence="1" id="KW-1003">Cell membrane</keyword>
<evidence type="ECO:0000256" key="3">
    <source>
        <dbReference type="SAM" id="Phobius"/>
    </source>
</evidence>
<dbReference type="SUPFAM" id="SSF64182">
    <property type="entry name" value="DHH phosphoesterases"/>
    <property type="match status" value="1"/>
</dbReference>
<comment type="cofactor">
    <cofactor evidence="2">
        <name>Mn(2+)</name>
        <dbReference type="ChEBI" id="CHEBI:29035"/>
    </cofactor>
    <text evidence="2">For phosphodiesterase activity, probably binds 2 Mn(2+) per subunit.</text>
</comment>
<organism evidence="5 6">
    <name type="scientific">Clostridium intestinale DSM 6191</name>
    <dbReference type="NCBI Taxonomy" id="1121320"/>
    <lineage>
        <taxon>Bacteria</taxon>
        <taxon>Bacillati</taxon>
        <taxon>Bacillota</taxon>
        <taxon>Clostridia</taxon>
        <taxon>Eubacteriales</taxon>
        <taxon>Clostridiaceae</taxon>
        <taxon>Clostridium</taxon>
    </lineage>
</organism>